<evidence type="ECO:0000256" key="11">
    <source>
        <dbReference type="SAM" id="Phobius"/>
    </source>
</evidence>
<dbReference type="NCBIfam" id="TIGR01272">
    <property type="entry name" value="gluP"/>
    <property type="match status" value="1"/>
</dbReference>
<evidence type="ECO:0000259" key="12">
    <source>
        <dbReference type="PROSITE" id="PS50850"/>
    </source>
</evidence>
<keyword evidence="4" id="KW-0813">Transport</keyword>
<dbReference type="PANTHER" id="PTHR43702">
    <property type="entry name" value="L-FUCOSE-PROTON SYMPORTER"/>
    <property type="match status" value="1"/>
</dbReference>
<dbReference type="Proteomes" id="UP001179363">
    <property type="component" value="Unassembled WGS sequence"/>
</dbReference>
<dbReference type="SUPFAM" id="SSF103473">
    <property type="entry name" value="MFS general substrate transporter"/>
    <property type="match status" value="1"/>
</dbReference>
<evidence type="ECO:0000256" key="8">
    <source>
        <dbReference type="ARBA" id="ARBA00022692"/>
    </source>
</evidence>
<dbReference type="PANTHER" id="PTHR43702:SF3">
    <property type="entry name" value="PROTEIN TSGA"/>
    <property type="match status" value="1"/>
</dbReference>
<feature type="transmembrane region" description="Helical" evidence="11">
    <location>
        <begin position="100"/>
        <end position="121"/>
    </location>
</feature>
<dbReference type="InterPro" id="IPR020846">
    <property type="entry name" value="MFS_dom"/>
</dbReference>
<keyword evidence="10 11" id="KW-0472">Membrane</keyword>
<feature type="transmembrane region" description="Helical" evidence="11">
    <location>
        <begin position="408"/>
        <end position="427"/>
    </location>
</feature>
<keyword evidence="14" id="KW-1185">Reference proteome</keyword>
<name>A0ABS9EBE2_9FLAO</name>
<dbReference type="CDD" id="cd17394">
    <property type="entry name" value="MFS_FucP_like"/>
    <property type="match status" value="1"/>
</dbReference>
<dbReference type="Gene3D" id="1.20.1250.20">
    <property type="entry name" value="MFS general substrate transporter like domains"/>
    <property type="match status" value="2"/>
</dbReference>
<keyword evidence="5" id="KW-1003">Cell membrane</keyword>
<sequence length="436" mass="47738">MNQKKTYRTAFIFLTILFFLWGFITVLVDSLIPRLREVFTLTYFQAGMVQFAFFGAYFVLSIPAGYLLSKIGYKKGIILGLTTMALGCLLFYPAASYRIFGIFMLGYFILAGGITILQVAANPYVTILGPEKTASSRLNLSQAFNSLGTAIAPAIGALFILNDKVKSTEEIDLLDELQQTAYYLSEAAAVQKPFLGIAAFIGLIVLVFLFVKLPKIGDKEASNNYTQVLKNKNLILGAIGIFFYVGAEVALGSYMVNYFLSLDLAVIIRETPFMRTLAEWVLTAGVTTSSDMAVVGVFVSFYWTGAMIGRFIGSYLTKILNPAVVLSVFAGLAIVMILISNFSVGLIAMWTIISVGLFNSIMFPTIFSLALDGLGENKPQGSGILCTMIVGGALIPPAFGYLTDGYGFNVALFLVMACYLYILYYGFRNKKRQVLL</sequence>
<feature type="transmembrane region" description="Helical" evidence="11">
    <location>
        <begin position="7"/>
        <end position="28"/>
    </location>
</feature>
<dbReference type="EMBL" id="JAKGTH010000006">
    <property type="protein sequence ID" value="MCF4100212.1"/>
    <property type="molecule type" value="Genomic_DNA"/>
</dbReference>
<feature type="transmembrane region" description="Helical" evidence="11">
    <location>
        <begin position="280"/>
        <end position="303"/>
    </location>
</feature>
<organism evidence="13 14">
    <name type="scientific">Gillisia lutea</name>
    <dbReference type="NCBI Taxonomy" id="2909668"/>
    <lineage>
        <taxon>Bacteria</taxon>
        <taxon>Pseudomonadati</taxon>
        <taxon>Bacteroidota</taxon>
        <taxon>Flavobacteriia</taxon>
        <taxon>Flavobacteriales</taxon>
        <taxon>Flavobacteriaceae</taxon>
        <taxon>Gillisia</taxon>
    </lineage>
</organism>
<feature type="domain" description="Major facilitator superfamily (MFS) profile" evidence="12">
    <location>
        <begin position="10"/>
        <end position="433"/>
    </location>
</feature>
<evidence type="ECO:0000256" key="2">
    <source>
        <dbReference type="ARBA" id="ARBA00004429"/>
    </source>
</evidence>
<reference evidence="13" key="1">
    <citation type="submission" date="2022-01" db="EMBL/GenBank/DDBJ databases">
        <title>Gillisia lutea sp. nov., isolated from marine plastic residues from the Malvarosa beach (Valencia, Spain).</title>
        <authorList>
            <person name="Vidal-Verdu A."/>
            <person name="Molina-Menor E."/>
            <person name="Satari L."/>
            <person name="Pascual J."/>
            <person name="Pereto J."/>
            <person name="Porcar M."/>
        </authorList>
    </citation>
    <scope>NUCLEOTIDE SEQUENCE</scope>
    <source>
        <strain evidence="13">M10.2A</strain>
    </source>
</reference>
<evidence type="ECO:0000256" key="1">
    <source>
        <dbReference type="ARBA" id="ARBA00003321"/>
    </source>
</evidence>
<feature type="transmembrane region" description="Helical" evidence="11">
    <location>
        <begin position="315"/>
        <end position="339"/>
    </location>
</feature>
<keyword evidence="9 11" id="KW-1133">Transmembrane helix</keyword>
<feature type="transmembrane region" description="Helical" evidence="11">
    <location>
        <begin position="142"/>
        <end position="161"/>
    </location>
</feature>
<comment type="function">
    <text evidence="1">Intake of glucose and galactose.</text>
</comment>
<evidence type="ECO:0000256" key="3">
    <source>
        <dbReference type="ARBA" id="ARBA00009120"/>
    </source>
</evidence>
<evidence type="ECO:0000256" key="9">
    <source>
        <dbReference type="ARBA" id="ARBA00022989"/>
    </source>
</evidence>
<evidence type="ECO:0000256" key="6">
    <source>
        <dbReference type="ARBA" id="ARBA00022519"/>
    </source>
</evidence>
<evidence type="ECO:0000313" key="13">
    <source>
        <dbReference type="EMBL" id="MCF4100212.1"/>
    </source>
</evidence>
<evidence type="ECO:0000313" key="14">
    <source>
        <dbReference type="Proteomes" id="UP001179363"/>
    </source>
</evidence>
<protein>
    <submittedName>
        <fullName evidence="13">Sugar MFS transporter</fullName>
    </submittedName>
</protein>
<dbReference type="InterPro" id="IPR011701">
    <property type="entry name" value="MFS"/>
</dbReference>
<keyword evidence="8 11" id="KW-0812">Transmembrane</keyword>
<feature type="transmembrane region" description="Helical" evidence="11">
    <location>
        <begin position="194"/>
        <end position="213"/>
    </location>
</feature>
<dbReference type="PROSITE" id="PS50850">
    <property type="entry name" value="MFS"/>
    <property type="match status" value="1"/>
</dbReference>
<dbReference type="Pfam" id="PF07690">
    <property type="entry name" value="MFS_1"/>
    <property type="match status" value="1"/>
</dbReference>
<keyword evidence="7" id="KW-0762">Sugar transport</keyword>
<dbReference type="InterPro" id="IPR050375">
    <property type="entry name" value="MFS_TsgA-like"/>
</dbReference>
<dbReference type="RefSeq" id="WP_236133037.1">
    <property type="nucleotide sequence ID" value="NZ_JAKGTH010000006.1"/>
</dbReference>
<feature type="transmembrane region" description="Helical" evidence="11">
    <location>
        <begin position="76"/>
        <end position="94"/>
    </location>
</feature>
<dbReference type="InterPro" id="IPR005964">
    <property type="entry name" value="Glc/Gal_transptr_bac"/>
</dbReference>
<comment type="subcellular location">
    <subcellularLocation>
        <location evidence="2">Cell inner membrane</location>
        <topology evidence="2">Multi-pass membrane protein</topology>
    </subcellularLocation>
</comment>
<accession>A0ABS9EBE2</accession>
<gene>
    <name evidence="13" type="ORF">L1I30_00900</name>
</gene>
<evidence type="ECO:0000256" key="7">
    <source>
        <dbReference type="ARBA" id="ARBA00022597"/>
    </source>
</evidence>
<evidence type="ECO:0000256" key="10">
    <source>
        <dbReference type="ARBA" id="ARBA00023136"/>
    </source>
</evidence>
<comment type="similarity">
    <text evidence="3">Belongs to the major facilitator superfamily. FHS transporter (TC 2.A.1.7) family.</text>
</comment>
<keyword evidence="6" id="KW-0997">Cell inner membrane</keyword>
<evidence type="ECO:0000256" key="4">
    <source>
        <dbReference type="ARBA" id="ARBA00022448"/>
    </source>
</evidence>
<feature type="transmembrane region" description="Helical" evidence="11">
    <location>
        <begin position="345"/>
        <end position="371"/>
    </location>
</feature>
<proteinExistence type="inferred from homology"/>
<evidence type="ECO:0000256" key="5">
    <source>
        <dbReference type="ARBA" id="ARBA00022475"/>
    </source>
</evidence>
<feature type="transmembrane region" description="Helical" evidence="11">
    <location>
        <begin position="234"/>
        <end position="260"/>
    </location>
</feature>
<comment type="caution">
    <text evidence="13">The sequence shown here is derived from an EMBL/GenBank/DDBJ whole genome shotgun (WGS) entry which is preliminary data.</text>
</comment>
<dbReference type="InterPro" id="IPR036259">
    <property type="entry name" value="MFS_trans_sf"/>
</dbReference>
<feature type="transmembrane region" description="Helical" evidence="11">
    <location>
        <begin position="48"/>
        <end position="69"/>
    </location>
</feature>
<feature type="transmembrane region" description="Helical" evidence="11">
    <location>
        <begin position="383"/>
        <end position="402"/>
    </location>
</feature>